<sequence>MGCFQIRDFDACLIEDPFMPVHEMEETMHSKAALGKLFNRRTYVAPEPTSK</sequence>
<reference evidence="1 2" key="1">
    <citation type="submission" date="2020-08" db="EMBL/GenBank/DDBJ databases">
        <title>The Agave Microbiome: Exploring the role of microbial communities in plant adaptations to desert environments.</title>
        <authorList>
            <person name="Partida-Martinez L.P."/>
        </authorList>
    </citation>
    <scope>NUCLEOTIDE SEQUENCE [LARGE SCALE GENOMIC DNA]</scope>
    <source>
        <strain evidence="1 2">AT3.9</strain>
    </source>
</reference>
<organism evidence="1 2">
    <name type="scientific">Microvirga lupini</name>
    <dbReference type="NCBI Taxonomy" id="420324"/>
    <lineage>
        <taxon>Bacteria</taxon>
        <taxon>Pseudomonadati</taxon>
        <taxon>Pseudomonadota</taxon>
        <taxon>Alphaproteobacteria</taxon>
        <taxon>Hyphomicrobiales</taxon>
        <taxon>Methylobacteriaceae</taxon>
        <taxon>Microvirga</taxon>
    </lineage>
</organism>
<proteinExistence type="predicted"/>
<keyword evidence="2" id="KW-1185">Reference proteome</keyword>
<gene>
    <name evidence="1" type="ORF">FHR70_003602</name>
</gene>
<evidence type="ECO:0000313" key="2">
    <source>
        <dbReference type="Proteomes" id="UP000532010"/>
    </source>
</evidence>
<accession>A0A7W4VNV4</accession>
<dbReference type="EMBL" id="JACHWB010000005">
    <property type="protein sequence ID" value="MBB3020516.1"/>
    <property type="molecule type" value="Genomic_DNA"/>
</dbReference>
<protein>
    <submittedName>
        <fullName evidence="1">Uncharacterized protein</fullName>
    </submittedName>
</protein>
<dbReference type="AlphaFoldDB" id="A0A7W4VNV4"/>
<evidence type="ECO:0000313" key="1">
    <source>
        <dbReference type="EMBL" id="MBB3020516.1"/>
    </source>
</evidence>
<dbReference type="Proteomes" id="UP000532010">
    <property type="component" value="Unassembled WGS sequence"/>
</dbReference>
<comment type="caution">
    <text evidence="1">The sequence shown here is derived from an EMBL/GenBank/DDBJ whole genome shotgun (WGS) entry which is preliminary data.</text>
</comment>
<name>A0A7W4VNV4_9HYPH</name>